<keyword evidence="1" id="KW-0812">Transmembrane</keyword>
<keyword evidence="1" id="KW-1133">Transmembrane helix</keyword>
<sequence>MRWMGAIVSRNAEVEERDRCESLLILSAARPASFRGDLQVFPERPISAALLLITAGMLITLIFPVHSEGSQGSIRSR</sequence>
<organism evidence="2 3">
    <name type="scientific">Rhizobium hidalgonense</name>
    <dbReference type="NCBI Taxonomy" id="1538159"/>
    <lineage>
        <taxon>Bacteria</taxon>
        <taxon>Pseudomonadati</taxon>
        <taxon>Pseudomonadota</taxon>
        <taxon>Alphaproteobacteria</taxon>
        <taxon>Hyphomicrobiales</taxon>
        <taxon>Rhizobiaceae</taxon>
        <taxon>Rhizobium/Agrobacterium group</taxon>
        <taxon>Rhizobium</taxon>
    </lineage>
</organism>
<reference evidence="2 3" key="1">
    <citation type="submission" date="2017-09" db="EMBL/GenBank/DDBJ databases">
        <title>Comparative genomics of rhizobia isolated from Phaseolus vulgaris in China.</title>
        <authorList>
            <person name="Tong W."/>
        </authorList>
    </citation>
    <scope>NUCLEOTIDE SEQUENCE [LARGE SCALE GENOMIC DNA]</scope>
    <source>
        <strain evidence="2 3">FH14</strain>
    </source>
</reference>
<keyword evidence="3" id="KW-1185">Reference proteome</keyword>
<name>A0ABX4K1E1_9HYPH</name>
<dbReference type="EMBL" id="NWSY01000002">
    <property type="protein sequence ID" value="PDT25017.1"/>
    <property type="molecule type" value="Genomic_DNA"/>
</dbReference>
<proteinExistence type="predicted"/>
<evidence type="ECO:0000256" key="1">
    <source>
        <dbReference type="SAM" id="Phobius"/>
    </source>
</evidence>
<keyword evidence="1" id="KW-0472">Membrane</keyword>
<gene>
    <name evidence="2" type="ORF">CO674_03075</name>
</gene>
<comment type="caution">
    <text evidence="2">The sequence shown here is derived from an EMBL/GenBank/DDBJ whole genome shotgun (WGS) entry which is preliminary data.</text>
</comment>
<evidence type="ECO:0000313" key="2">
    <source>
        <dbReference type="EMBL" id="PDT25017.1"/>
    </source>
</evidence>
<evidence type="ECO:0000313" key="3">
    <source>
        <dbReference type="Proteomes" id="UP000219914"/>
    </source>
</evidence>
<accession>A0ABX4K1E1</accession>
<protein>
    <submittedName>
        <fullName evidence="2">Uncharacterized protein</fullName>
    </submittedName>
</protein>
<feature type="transmembrane region" description="Helical" evidence="1">
    <location>
        <begin position="46"/>
        <end position="65"/>
    </location>
</feature>
<dbReference type="Proteomes" id="UP000219914">
    <property type="component" value="Unassembled WGS sequence"/>
</dbReference>